<dbReference type="EMBL" id="CP009215">
    <property type="protein sequence ID" value="AIL97354.1"/>
    <property type="molecule type" value="Genomic_DNA"/>
</dbReference>
<dbReference type="InterPro" id="IPR036640">
    <property type="entry name" value="ABC1_TM_sf"/>
</dbReference>
<dbReference type="HOGENOM" id="CLU_000604_84_3_11"/>
<keyword evidence="6" id="KW-1278">Translocase</keyword>
<reference evidence="13 14" key="1">
    <citation type="submission" date="2014-08" db="EMBL/GenBank/DDBJ databases">
        <title>Complete genome sequence of Corynebacterium ureicelerivorans DSM 45051, a lipophilic and urea-splitting isolate from a blood culture of a septicaemia patient.</title>
        <authorList>
            <person name="Tippelt A."/>
            <person name="Albersmeier A."/>
            <person name="Brinkrolf K."/>
            <person name="Ruckert C."/>
            <person name="Tauch A."/>
        </authorList>
    </citation>
    <scope>NUCLEOTIDE SEQUENCE [LARGE SCALE GENOMIC DNA]</scope>
    <source>
        <strain evidence="13 14">IMMIB RIV-2301</strain>
    </source>
</reference>
<accession>A0A077HLY7</accession>
<dbReference type="OrthoDB" id="9806127at2"/>
<keyword evidence="7 10" id="KW-1133">Transmembrane helix</keyword>
<dbReference type="PANTHER" id="PTHR24221:SF654">
    <property type="entry name" value="ATP-BINDING CASSETTE SUB-FAMILY B MEMBER 6"/>
    <property type="match status" value="1"/>
</dbReference>
<keyword evidence="2" id="KW-1003">Cell membrane</keyword>
<dbReference type="FunFam" id="3.40.50.300:FF:000218">
    <property type="entry name" value="Multidrug ABC transporter ATP-binding protein"/>
    <property type="match status" value="1"/>
</dbReference>
<evidence type="ECO:0000256" key="2">
    <source>
        <dbReference type="ARBA" id="ARBA00022519"/>
    </source>
</evidence>
<dbReference type="PROSITE" id="PS50929">
    <property type="entry name" value="ABC_TM1F"/>
    <property type="match status" value="1"/>
</dbReference>
<dbReference type="STRING" id="401472.CUREI_08680"/>
<dbReference type="PROSITE" id="PS00211">
    <property type="entry name" value="ABC_TRANSPORTER_1"/>
    <property type="match status" value="1"/>
</dbReference>
<organism evidence="13 14">
    <name type="scientific">Corynebacterium ureicelerivorans</name>
    <dbReference type="NCBI Taxonomy" id="401472"/>
    <lineage>
        <taxon>Bacteria</taxon>
        <taxon>Bacillati</taxon>
        <taxon>Actinomycetota</taxon>
        <taxon>Actinomycetes</taxon>
        <taxon>Mycobacteriales</taxon>
        <taxon>Corynebacteriaceae</taxon>
        <taxon>Corynebacterium</taxon>
    </lineage>
</organism>
<protein>
    <submittedName>
        <fullName evidence="13">Iron ABC transporter ATP-binding protein</fullName>
    </submittedName>
</protein>
<comment type="similarity">
    <text evidence="9">Belongs to the ABC transporter superfamily. Siderophore-Fe(3+) uptake transporter (SIUT) (TC 3.A.1.21) family.</text>
</comment>
<evidence type="ECO:0000256" key="7">
    <source>
        <dbReference type="ARBA" id="ARBA00022989"/>
    </source>
</evidence>
<keyword evidence="4" id="KW-0547">Nucleotide-binding</keyword>
<dbReference type="AlphaFoldDB" id="A0A077HLY7"/>
<evidence type="ECO:0000256" key="5">
    <source>
        <dbReference type="ARBA" id="ARBA00022840"/>
    </source>
</evidence>
<evidence type="ECO:0000313" key="14">
    <source>
        <dbReference type="Proteomes" id="UP000028939"/>
    </source>
</evidence>
<dbReference type="PANTHER" id="PTHR24221">
    <property type="entry name" value="ATP-BINDING CASSETTE SUB-FAMILY B"/>
    <property type="match status" value="1"/>
</dbReference>
<evidence type="ECO:0000256" key="4">
    <source>
        <dbReference type="ARBA" id="ARBA00022741"/>
    </source>
</evidence>
<dbReference type="RefSeq" id="WP_038612712.1">
    <property type="nucleotide sequence ID" value="NZ_CP009215.1"/>
</dbReference>
<dbReference type="SMART" id="SM00382">
    <property type="entry name" value="AAA"/>
    <property type="match status" value="1"/>
</dbReference>
<dbReference type="SUPFAM" id="SSF52540">
    <property type="entry name" value="P-loop containing nucleoside triphosphate hydrolases"/>
    <property type="match status" value="1"/>
</dbReference>
<dbReference type="KEGG" id="cuv:CUREI_08680"/>
<comment type="subcellular location">
    <subcellularLocation>
        <location evidence="1">Cell inner membrane</location>
        <topology evidence="1">Multi-pass membrane protein</topology>
    </subcellularLocation>
</comment>
<dbReference type="CDD" id="cd07346">
    <property type="entry name" value="ABC_6TM_exporters"/>
    <property type="match status" value="1"/>
</dbReference>
<dbReference type="GO" id="GO:0034040">
    <property type="term" value="F:ATPase-coupled lipid transmembrane transporter activity"/>
    <property type="evidence" value="ECO:0007669"/>
    <property type="project" value="TreeGrafter"/>
</dbReference>
<dbReference type="InterPro" id="IPR003593">
    <property type="entry name" value="AAA+_ATPase"/>
</dbReference>
<dbReference type="GO" id="GO:0005886">
    <property type="term" value="C:plasma membrane"/>
    <property type="evidence" value="ECO:0007669"/>
    <property type="project" value="UniProtKB-SubCell"/>
</dbReference>
<feature type="transmembrane region" description="Helical" evidence="10">
    <location>
        <begin position="167"/>
        <end position="184"/>
    </location>
</feature>
<feature type="transmembrane region" description="Helical" evidence="10">
    <location>
        <begin position="251"/>
        <end position="269"/>
    </location>
</feature>
<gene>
    <name evidence="13" type="ORF">CUREI_08680</name>
</gene>
<feature type="transmembrane region" description="Helical" evidence="10">
    <location>
        <begin position="144"/>
        <end position="161"/>
    </location>
</feature>
<dbReference type="SUPFAM" id="SSF90123">
    <property type="entry name" value="ABC transporter transmembrane region"/>
    <property type="match status" value="1"/>
</dbReference>
<feature type="domain" description="ABC transporter" evidence="11">
    <location>
        <begin position="359"/>
        <end position="593"/>
    </location>
</feature>
<proteinExistence type="inferred from homology"/>
<name>A0A077HLY7_9CORY</name>
<feature type="transmembrane region" description="Helical" evidence="10">
    <location>
        <begin position="12"/>
        <end position="39"/>
    </location>
</feature>
<evidence type="ECO:0000313" key="13">
    <source>
        <dbReference type="EMBL" id="AIL97354.1"/>
    </source>
</evidence>
<dbReference type="InterPro" id="IPR011527">
    <property type="entry name" value="ABC1_TM_dom"/>
</dbReference>
<evidence type="ECO:0000256" key="1">
    <source>
        <dbReference type="ARBA" id="ARBA00004429"/>
    </source>
</evidence>
<keyword evidence="2" id="KW-0997">Cell inner membrane</keyword>
<dbReference type="Gene3D" id="3.40.50.300">
    <property type="entry name" value="P-loop containing nucleotide triphosphate hydrolases"/>
    <property type="match status" value="1"/>
</dbReference>
<dbReference type="Pfam" id="PF00664">
    <property type="entry name" value="ABC_membrane"/>
    <property type="match status" value="1"/>
</dbReference>
<sequence>MQSLMRVARSASALWPYYVAVVVVSSLVAALGLVSPFLIREATDTIVATLGDASLPDPTRTVIWLAIALFAAEASASLLRNVSGYLGDVMVARIRQILSTRYFAKLLALPQRYYDNQVTGTIIARLDRSIANVTQFVQSFTNNFLPMLIQVIAILGITAYYYWPLTVLLALLFPLYTWLTALTSKRWQVFEKEKNANIDEGNGRFAEVVGQVKVTKSYGAEVRELEKLGRHYTNTVEITRPQSRWWHSMDTARGVAMNLIFLAIYLILFTRTLDGHFTVGEMVMLIQMVTMARQPVTMMSWIVDSAQRAIAGSRDYFQVMDEPVEPTANRQLVAATRASGAPELEPAQHAPLAVREPVVAFDGVTFEYLPGEPVLHNVSFTAHEGEKIALVGESGGGKSTIVNLLLGLYPITQGQLRVCGEEIGELEVEKLRATTGVVFQEAALFSGSVFENIAYGKPHATLEEVVEVAKRANAHDFIMKFTDGYDTVIGERGLRLSGGQRQRVAVARAMLKDAPLLILDEATSALDTKAERAVQAGLDKLMVGRTTIMIAHRLSTIAGVDTIITLRDGRVDEIGSPDELAVSGGIYSELLRLTASSSAADRARLKAFGFHVEGAESEDGE</sequence>
<dbReference type="Gene3D" id="1.20.1560.10">
    <property type="entry name" value="ABC transporter type 1, transmembrane domain"/>
    <property type="match status" value="1"/>
</dbReference>
<dbReference type="GO" id="GO:0005524">
    <property type="term" value="F:ATP binding"/>
    <property type="evidence" value="ECO:0007669"/>
    <property type="project" value="UniProtKB-KW"/>
</dbReference>
<feature type="transmembrane region" description="Helical" evidence="10">
    <location>
        <begin position="59"/>
        <end position="79"/>
    </location>
</feature>
<dbReference type="PROSITE" id="PS50893">
    <property type="entry name" value="ABC_TRANSPORTER_2"/>
    <property type="match status" value="1"/>
</dbReference>
<dbReference type="InterPro" id="IPR027417">
    <property type="entry name" value="P-loop_NTPase"/>
</dbReference>
<dbReference type="Proteomes" id="UP000028939">
    <property type="component" value="Chromosome"/>
</dbReference>
<dbReference type="GO" id="GO:0140359">
    <property type="term" value="F:ABC-type transporter activity"/>
    <property type="evidence" value="ECO:0007669"/>
    <property type="project" value="InterPro"/>
</dbReference>
<evidence type="ECO:0000256" key="6">
    <source>
        <dbReference type="ARBA" id="ARBA00022967"/>
    </source>
</evidence>
<evidence type="ECO:0000256" key="9">
    <source>
        <dbReference type="ARBA" id="ARBA00023455"/>
    </source>
</evidence>
<evidence type="ECO:0000256" key="10">
    <source>
        <dbReference type="SAM" id="Phobius"/>
    </source>
</evidence>
<dbReference type="InterPro" id="IPR039421">
    <property type="entry name" value="Type_1_exporter"/>
</dbReference>
<keyword evidence="14" id="KW-1185">Reference proteome</keyword>
<evidence type="ECO:0000256" key="3">
    <source>
        <dbReference type="ARBA" id="ARBA00022692"/>
    </source>
</evidence>
<keyword evidence="5 13" id="KW-0067">ATP-binding</keyword>
<dbReference type="InterPro" id="IPR003439">
    <property type="entry name" value="ABC_transporter-like_ATP-bd"/>
</dbReference>
<evidence type="ECO:0000256" key="8">
    <source>
        <dbReference type="ARBA" id="ARBA00023136"/>
    </source>
</evidence>
<keyword evidence="3 10" id="KW-0812">Transmembrane</keyword>
<evidence type="ECO:0000259" key="11">
    <source>
        <dbReference type="PROSITE" id="PS50893"/>
    </source>
</evidence>
<keyword evidence="8 10" id="KW-0472">Membrane</keyword>
<evidence type="ECO:0000259" key="12">
    <source>
        <dbReference type="PROSITE" id="PS50929"/>
    </source>
</evidence>
<feature type="domain" description="ABC transmembrane type-1" evidence="12">
    <location>
        <begin position="19"/>
        <end position="308"/>
    </location>
</feature>
<dbReference type="Pfam" id="PF00005">
    <property type="entry name" value="ABC_tran"/>
    <property type="match status" value="1"/>
</dbReference>
<dbReference type="InterPro" id="IPR017871">
    <property type="entry name" value="ABC_transporter-like_CS"/>
</dbReference>
<dbReference type="GO" id="GO:0016887">
    <property type="term" value="F:ATP hydrolysis activity"/>
    <property type="evidence" value="ECO:0007669"/>
    <property type="project" value="InterPro"/>
</dbReference>